<keyword evidence="2" id="KW-1185">Reference proteome</keyword>
<dbReference type="AlphaFoldDB" id="A0A6M2BW50"/>
<evidence type="ECO:0000313" key="2">
    <source>
        <dbReference type="Proteomes" id="UP000472676"/>
    </source>
</evidence>
<reference evidence="1 2" key="1">
    <citation type="journal article" date="2014" name="Int. J. Syst. Evol. Microbiol.">
        <title>Solimonas terrae sp. nov., isolated from soil.</title>
        <authorList>
            <person name="Kim S.J."/>
            <person name="Moon J.Y."/>
            <person name="Weon H.Y."/>
            <person name="Ahn J.H."/>
            <person name="Chen W.M."/>
            <person name="Kwon S.W."/>
        </authorList>
    </citation>
    <scope>NUCLEOTIDE SEQUENCE [LARGE SCALE GENOMIC DNA]</scope>
    <source>
        <strain evidence="1 2">KIS83-12</strain>
    </source>
</reference>
<proteinExistence type="predicted"/>
<gene>
    <name evidence="1" type="ORF">G7Y85_17755</name>
</gene>
<protein>
    <submittedName>
        <fullName evidence="1">Uncharacterized protein</fullName>
    </submittedName>
</protein>
<evidence type="ECO:0000313" key="1">
    <source>
        <dbReference type="EMBL" id="NGY06624.1"/>
    </source>
</evidence>
<organism evidence="1 2">
    <name type="scientific">Solimonas terrae</name>
    <dbReference type="NCBI Taxonomy" id="1396819"/>
    <lineage>
        <taxon>Bacteria</taxon>
        <taxon>Pseudomonadati</taxon>
        <taxon>Pseudomonadota</taxon>
        <taxon>Gammaproteobacteria</taxon>
        <taxon>Nevskiales</taxon>
        <taxon>Nevskiaceae</taxon>
        <taxon>Solimonas</taxon>
    </lineage>
</organism>
<sequence length="85" mass="10155">MSKKGDWSDHDNKRYRGKIDRMYVSDTEYYEVEYYIDHYLESKGFAINNANRDVVAREMESFPGRAPHKRADMDKFLDGRIKKKA</sequence>
<name>A0A6M2BW50_9GAMM</name>
<dbReference type="RefSeq" id="WP_166260592.1">
    <property type="nucleotide sequence ID" value="NZ_JAAMOW010000010.1"/>
</dbReference>
<comment type="caution">
    <text evidence="1">The sequence shown here is derived from an EMBL/GenBank/DDBJ whole genome shotgun (WGS) entry which is preliminary data.</text>
</comment>
<dbReference type="EMBL" id="JAAMOW010000010">
    <property type="protein sequence ID" value="NGY06624.1"/>
    <property type="molecule type" value="Genomic_DNA"/>
</dbReference>
<accession>A0A6M2BW50</accession>
<dbReference type="Proteomes" id="UP000472676">
    <property type="component" value="Unassembled WGS sequence"/>
</dbReference>